<comment type="similarity">
    <text evidence="1">Belongs to the 'phage' integrase family.</text>
</comment>
<dbReference type="InterPro" id="IPR013762">
    <property type="entry name" value="Integrase-like_cat_sf"/>
</dbReference>
<evidence type="ECO:0000256" key="1">
    <source>
        <dbReference type="ARBA" id="ARBA00008857"/>
    </source>
</evidence>
<keyword evidence="2" id="KW-0229">DNA integration</keyword>
<dbReference type="InterPro" id="IPR004107">
    <property type="entry name" value="Integrase_SAM-like_N"/>
</dbReference>
<dbReference type="PANTHER" id="PTHR30349:SF64">
    <property type="entry name" value="PROPHAGE INTEGRASE INTD-RELATED"/>
    <property type="match status" value="1"/>
</dbReference>
<dbReference type="SUPFAM" id="SSF56349">
    <property type="entry name" value="DNA breaking-rejoining enzymes"/>
    <property type="match status" value="1"/>
</dbReference>
<evidence type="ECO:0000313" key="6">
    <source>
        <dbReference type="EMBL" id="WII29144.1"/>
    </source>
</evidence>
<dbReference type="RefSeq" id="WP_284650491.1">
    <property type="nucleotide sequence ID" value="NZ_CP123971.1"/>
</dbReference>
<evidence type="ECO:0000256" key="2">
    <source>
        <dbReference type="ARBA" id="ARBA00022908"/>
    </source>
</evidence>
<dbReference type="Proteomes" id="UP001231316">
    <property type="component" value="Chromosome"/>
</dbReference>
<dbReference type="InterPro" id="IPR010998">
    <property type="entry name" value="Integrase_recombinase_N"/>
</dbReference>
<keyword evidence="4" id="KW-0233">DNA recombination</keyword>
<dbReference type="Pfam" id="PF14657">
    <property type="entry name" value="Arm-DNA-bind_4"/>
    <property type="match status" value="1"/>
</dbReference>
<gene>
    <name evidence="6" type="ORF">QFE45_03320</name>
</gene>
<name>A0AAX3X9L0_9LACO</name>
<dbReference type="Pfam" id="PF14659">
    <property type="entry name" value="Phage_int_SAM_3"/>
    <property type="match status" value="1"/>
</dbReference>
<dbReference type="GO" id="GO:0003677">
    <property type="term" value="F:DNA binding"/>
    <property type="evidence" value="ECO:0007669"/>
    <property type="project" value="UniProtKB-KW"/>
</dbReference>
<evidence type="ECO:0000256" key="3">
    <source>
        <dbReference type="ARBA" id="ARBA00023125"/>
    </source>
</evidence>
<dbReference type="PROSITE" id="PS51898">
    <property type="entry name" value="TYR_RECOMBINASE"/>
    <property type="match status" value="1"/>
</dbReference>
<evidence type="ECO:0000256" key="4">
    <source>
        <dbReference type="ARBA" id="ARBA00023172"/>
    </source>
</evidence>
<evidence type="ECO:0000259" key="5">
    <source>
        <dbReference type="PROSITE" id="PS51898"/>
    </source>
</evidence>
<dbReference type="GO" id="GO:0015074">
    <property type="term" value="P:DNA integration"/>
    <property type="evidence" value="ECO:0007669"/>
    <property type="project" value="UniProtKB-KW"/>
</dbReference>
<keyword evidence="3" id="KW-0238">DNA-binding</keyword>
<feature type="domain" description="Tyr recombinase" evidence="5">
    <location>
        <begin position="175"/>
        <end position="376"/>
    </location>
</feature>
<dbReference type="AlphaFoldDB" id="A0AAX3X9L0"/>
<reference evidence="6" key="1">
    <citation type="submission" date="2023-04" db="EMBL/GenBank/DDBJ databases">
        <title>Four porcine-derived lactic acid bacteria strains analyses and their evaluation as potential probiotics based on genomics.</title>
        <authorList>
            <person name="Niu D."/>
        </authorList>
    </citation>
    <scope>NUCLEOTIDE SEQUENCE</scope>
    <source>
        <strain evidence="6">ZSA5</strain>
    </source>
</reference>
<dbReference type="Pfam" id="PF00589">
    <property type="entry name" value="Phage_integrase"/>
    <property type="match status" value="1"/>
</dbReference>
<organism evidence="6 7">
    <name type="scientific">Ligilactobacillus salivarius</name>
    <dbReference type="NCBI Taxonomy" id="1624"/>
    <lineage>
        <taxon>Bacteria</taxon>
        <taxon>Bacillati</taxon>
        <taxon>Bacillota</taxon>
        <taxon>Bacilli</taxon>
        <taxon>Lactobacillales</taxon>
        <taxon>Lactobacillaceae</taxon>
        <taxon>Ligilactobacillus</taxon>
    </lineage>
</organism>
<protein>
    <submittedName>
        <fullName evidence="6">Site-specific integrase</fullName>
    </submittedName>
</protein>
<dbReference type="PANTHER" id="PTHR30349">
    <property type="entry name" value="PHAGE INTEGRASE-RELATED"/>
    <property type="match status" value="1"/>
</dbReference>
<dbReference type="CDD" id="cd01189">
    <property type="entry name" value="INT_ICEBs1_C_like"/>
    <property type="match status" value="1"/>
</dbReference>
<sequence>MAKIKKYTKKDGSKAYMFNLYLGTDPVTGKQRRTTRRGFRTMAEAKTALSRLELEVIENGLPTSKRKIMTFEEVYKMWFEQYKTTVKESSAYTQNNIINVQILPYFGSLRVDKIDTAFCQKQVNRIFKNLRNYNNVINIARQILDYAKVMKQIKTNPMNDVIVPKKRKTLDDTDNQVNFYTKEQLKTFLETLKEHATYQMYVVFRVLAFTGMRKGELAALKWSDVDFKNGTITIDKTVAIDSNGGLHIQAPKTHKSIRTISVDDTTLNAFRTWKNELRKELFKQGQNIDKGDGFIFHRNNGNFINKYIDQFLPSFLRKYDLPQIKPHGFRHTHASLLFESGASIKEVQDRLGHENIKTTMDIYTHVTKSAREKTAEKFAKYIDF</sequence>
<dbReference type="GO" id="GO:0006310">
    <property type="term" value="P:DNA recombination"/>
    <property type="evidence" value="ECO:0007669"/>
    <property type="project" value="UniProtKB-KW"/>
</dbReference>
<dbReference type="Gene3D" id="1.10.443.10">
    <property type="entry name" value="Intergrase catalytic core"/>
    <property type="match status" value="1"/>
</dbReference>
<accession>A0AAX3X9L0</accession>
<dbReference type="InterPro" id="IPR050090">
    <property type="entry name" value="Tyrosine_recombinase_XerCD"/>
</dbReference>
<dbReference type="InterPro" id="IPR002104">
    <property type="entry name" value="Integrase_catalytic"/>
</dbReference>
<evidence type="ECO:0000313" key="7">
    <source>
        <dbReference type="Proteomes" id="UP001231316"/>
    </source>
</evidence>
<dbReference type="EMBL" id="CP123971">
    <property type="protein sequence ID" value="WII29144.1"/>
    <property type="molecule type" value="Genomic_DNA"/>
</dbReference>
<dbReference type="Gene3D" id="1.10.150.130">
    <property type="match status" value="1"/>
</dbReference>
<dbReference type="InterPro" id="IPR011010">
    <property type="entry name" value="DNA_brk_join_enz"/>
</dbReference>
<dbReference type="InterPro" id="IPR028259">
    <property type="entry name" value="AP2-like_int_N"/>
</dbReference>
<proteinExistence type="inferred from homology"/>